<dbReference type="InterPro" id="IPR036188">
    <property type="entry name" value="FAD/NAD-bd_sf"/>
</dbReference>
<keyword evidence="2 10" id="KW-0125">Carotenoid biosynthesis</keyword>
<dbReference type="GO" id="GO:0016491">
    <property type="term" value="F:oxidoreductase activity"/>
    <property type="evidence" value="ECO:0007669"/>
    <property type="project" value="UniProtKB-KW"/>
</dbReference>
<dbReference type="SUPFAM" id="SSF51905">
    <property type="entry name" value="FAD/NAD(P)-binding domain"/>
    <property type="match status" value="1"/>
</dbReference>
<keyword evidence="3 10" id="KW-0560">Oxidoreductase</keyword>
<dbReference type="EMBL" id="LGKP01000022">
    <property type="protein sequence ID" value="KPL86212.1"/>
    <property type="molecule type" value="Genomic_DNA"/>
</dbReference>
<comment type="cofactor">
    <cofactor evidence="1">
        <name>FAD</name>
        <dbReference type="ChEBI" id="CHEBI:57692"/>
    </cofactor>
</comment>
<comment type="catalytic activity">
    <reaction evidence="9">
        <text>all-trans-4,4'-diaponeurosporene + 2 AH2 + 2 O2 = 4,4'-diaponeurosporenal + 2 A + 3 H2O</text>
        <dbReference type="Rhea" id="RHEA:56104"/>
        <dbReference type="ChEBI" id="CHEBI:13193"/>
        <dbReference type="ChEBI" id="CHEBI:15377"/>
        <dbReference type="ChEBI" id="CHEBI:15379"/>
        <dbReference type="ChEBI" id="CHEBI:17499"/>
        <dbReference type="ChEBI" id="CHEBI:62743"/>
        <dbReference type="ChEBI" id="CHEBI:79065"/>
    </reaction>
</comment>
<evidence type="ECO:0000313" key="12">
    <source>
        <dbReference type="EMBL" id="KPL86212.1"/>
    </source>
</evidence>
<evidence type="ECO:0000256" key="9">
    <source>
        <dbReference type="ARBA" id="ARBA00048532"/>
    </source>
</evidence>
<dbReference type="Proteomes" id="UP000050277">
    <property type="component" value="Unassembled WGS sequence"/>
</dbReference>
<gene>
    <name evidence="12" type="ORF">SE18_15320</name>
</gene>
<comment type="caution">
    <text evidence="12">The sequence shown here is derived from an EMBL/GenBank/DDBJ whole genome shotgun (WGS) entry which is preliminary data.</text>
</comment>
<dbReference type="RefSeq" id="WP_054535328.1">
    <property type="nucleotide sequence ID" value="NZ_LGKP01000022.1"/>
</dbReference>
<keyword evidence="13" id="KW-1185">Reference proteome</keyword>
<evidence type="ECO:0000313" key="13">
    <source>
        <dbReference type="Proteomes" id="UP000050277"/>
    </source>
</evidence>
<protein>
    <recommendedName>
        <fullName evidence="6">4,4'-diaponeurosporene oxygenase</fullName>
    </recommendedName>
    <alternativeName>
        <fullName evidence="7">4,4'-diaponeurosporene oxidase</fullName>
    </alternativeName>
    <alternativeName>
        <fullName evidence="8">Carotenoid oxidase</fullName>
    </alternativeName>
</protein>
<evidence type="ECO:0000256" key="8">
    <source>
        <dbReference type="ARBA" id="ARBA00042619"/>
    </source>
</evidence>
<dbReference type="AlphaFoldDB" id="A0A0P6Y113"/>
<comment type="similarity">
    <text evidence="5">Belongs to the carotenoid/retinoid oxidoreductase family. CrtP subfamily.</text>
</comment>
<evidence type="ECO:0000256" key="2">
    <source>
        <dbReference type="ARBA" id="ARBA00022746"/>
    </source>
</evidence>
<evidence type="ECO:0000259" key="11">
    <source>
        <dbReference type="Pfam" id="PF01593"/>
    </source>
</evidence>
<dbReference type="OrthoDB" id="9814556at2"/>
<dbReference type="GO" id="GO:0016117">
    <property type="term" value="P:carotenoid biosynthetic process"/>
    <property type="evidence" value="ECO:0007669"/>
    <property type="project" value="UniProtKB-KW"/>
</dbReference>
<dbReference type="Gene3D" id="3.50.50.60">
    <property type="entry name" value="FAD/NAD(P)-binding domain"/>
    <property type="match status" value="2"/>
</dbReference>
<proteinExistence type="inferred from homology"/>
<evidence type="ECO:0000256" key="10">
    <source>
        <dbReference type="RuleBase" id="RU362075"/>
    </source>
</evidence>
<comment type="pathway">
    <text evidence="4">Carotenoid biosynthesis; staphyloxanthin biosynthesis; staphyloxanthin from farnesyl diphosphate: step 3/5.</text>
</comment>
<sequence>MQHVVIVGGGLGGLAAALRLRAAGVAVTLCEKNNALGGKMAQVVQNGFRFDTGPSLFTMPWVVEELLASVGRELANELTIKPVDPTCRYQWPDGTRLDAWSDLPKLLSEIERLEPSDVAGFLGFMAFSAQIYQAAAEPFLLEPFKGLRTMLQPRLLRDVWKIAPLKTVDQAVRQYFKHPYLRQLFNRYATYNGSSPYRSPATFCIIPYVEIAQGGWYIDGGMYQLAATLGRIAGEIGVDIQLNSTVTEVLLTGKTATGVRLADGRTIAADYVIVNADALYALDQLIPTTKAPNHELACSGFVLMLGVNRDYAQLQHHNIFFSGDYAAEFRAIFEHGVPAVDPTIYVAATCRANPEHAPAGMMNLFVLVNAPVTGRVNWQREAAAYRDLVVRRLEQHGLVGLNEAIISETLLTPADLASMTNARRGSLYGPASHGLQAAFLRPANQPAGFDNLALVGGATHPGGGIPLVLLSGKAGARWAMQRLGVAEKPKHGTIF</sequence>
<evidence type="ECO:0000256" key="7">
    <source>
        <dbReference type="ARBA" id="ARBA00041900"/>
    </source>
</evidence>
<dbReference type="Pfam" id="PF01593">
    <property type="entry name" value="Amino_oxidase"/>
    <property type="match status" value="1"/>
</dbReference>
<dbReference type="PANTHER" id="PTHR43734">
    <property type="entry name" value="PHYTOENE DESATURASE"/>
    <property type="match status" value="1"/>
</dbReference>
<dbReference type="PANTHER" id="PTHR43734:SF7">
    <property type="entry name" value="4,4'-DIAPONEUROSPORENE OXYGENASE"/>
    <property type="match status" value="1"/>
</dbReference>
<evidence type="ECO:0000256" key="4">
    <source>
        <dbReference type="ARBA" id="ARBA00037901"/>
    </source>
</evidence>
<accession>A0A0P6Y113</accession>
<evidence type="ECO:0000256" key="5">
    <source>
        <dbReference type="ARBA" id="ARBA00038194"/>
    </source>
</evidence>
<organism evidence="12 13">
    <name type="scientific">Herpetosiphon geysericola</name>
    <dbReference type="NCBI Taxonomy" id="70996"/>
    <lineage>
        <taxon>Bacteria</taxon>
        <taxon>Bacillati</taxon>
        <taxon>Chloroflexota</taxon>
        <taxon>Chloroflexia</taxon>
        <taxon>Herpetosiphonales</taxon>
        <taxon>Herpetosiphonaceae</taxon>
        <taxon>Herpetosiphon</taxon>
    </lineage>
</organism>
<dbReference type="InterPro" id="IPR014105">
    <property type="entry name" value="Carotenoid/retinoid_OxRdtase"/>
</dbReference>
<name>A0A0P6Y113_9CHLR</name>
<dbReference type="InterPro" id="IPR002937">
    <property type="entry name" value="Amino_oxidase"/>
</dbReference>
<evidence type="ECO:0000256" key="6">
    <source>
        <dbReference type="ARBA" id="ARBA00039159"/>
    </source>
</evidence>
<evidence type="ECO:0000256" key="3">
    <source>
        <dbReference type="ARBA" id="ARBA00023002"/>
    </source>
</evidence>
<evidence type="ECO:0000256" key="1">
    <source>
        <dbReference type="ARBA" id="ARBA00001974"/>
    </source>
</evidence>
<dbReference type="STRING" id="70996.SE18_15320"/>
<reference evidence="12 13" key="1">
    <citation type="submission" date="2015-07" db="EMBL/GenBank/DDBJ databases">
        <title>Whole genome sequence of Herpetosiphon geysericola DSM 7119.</title>
        <authorList>
            <person name="Hemp J."/>
            <person name="Ward L.M."/>
            <person name="Pace L.A."/>
            <person name="Fischer W.W."/>
        </authorList>
    </citation>
    <scope>NUCLEOTIDE SEQUENCE [LARGE SCALE GENOMIC DNA]</scope>
    <source>
        <strain evidence="12 13">DSM 7119</strain>
    </source>
</reference>
<feature type="domain" description="Amine oxidase" evidence="11">
    <location>
        <begin position="11"/>
        <end position="477"/>
    </location>
</feature>
<dbReference type="NCBIfam" id="TIGR02734">
    <property type="entry name" value="crtI_fam"/>
    <property type="match status" value="1"/>
</dbReference>
<dbReference type="PATRIC" id="fig|70996.4.peg.3709"/>